<name>A0ABQ9MG55_HEVBR</name>
<evidence type="ECO:0000313" key="1">
    <source>
        <dbReference type="EMBL" id="KAJ9178355.1"/>
    </source>
</evidence>
<dbReference type="EMBL" id="JARPOI010000006">
    <property type="protein sequence ID" value="KAJ9178355.1"/>
    <property type="molecule type" value="Genomic_DNA"/>
</dbReference>
<evidence type="ECO:0000313" key="2">
    <source>
        <dbReference type="Proteomes" id="UP001174677"/>
    </source>
</evidence>
<dbReference type="PANTHER" id="PTHR48055">
    <property type="entry name" value="LEUCINE-RICH REPEAT RECEPTOR PROTEIN KINASE EMS1"/>
    <property type="match status" value="1"/>
</dbReference>
<gene>
    <name evidence="1" type="ORF">P3X46_010243</name>
</gene>
<reference evidence="1" key="1">
    <citation type="journal article" date="2023" name="Plant Biotechnol. J.">
        <title>Chromosome-level wild Hevea brasiliensis genome provides new tools for genomic-assisted breeding and valuable loci to elevate rubber yield.</title>
        <authorList>
            <person name="Cheng H."/>
            <person name="Song X."/>
            <person name="Hu Y."/>
            <person name="Wu T."/>
            <person name="Yang Q."/>
            <person name="An Z."/>
            <person name="Feng S."/>
            <person name="Deng Z."/>
            <person name="Wu W."/>
            <person name="Zeng X."/>
            <person name="Tu M."/>
            <person name="Wang X."/>
            <person name="Huang H."/>
        </authorList>
    </citation>
    <scope>NUCLEOTIDE SEQUENCE</scope>
    <source>
        <strain evidence="1">MT/VB/25A 57/8</strain>
    </source>
</reference>
<dbReference type="InterPro" id="IPR051564">
    <property type="entry name" value="LRR_receptor-like_kinase"/>
</dbReference>
<organism evidence="1 2">
    <name type="scientific">Hevea brasiliensis</name>
    <name type="common">Para rubber tree</name>
    <name type="synonym">Siphonia brasiliensis</name>
    <dbReference type="NCBI Taxonomy" id="3981"/>
    <lineage>
        <taxon>Eukaryota</taxon>
        <taxon>Viridiplantae</taxon>
        <taxon>Streptophyta</taxon>
        <taxon>Embryophyta</taxon>
        <taxon>Tracheophyta</taxon>
        <taxon>Spermatophyta</taxon>
        <taxon>Magnoliopsida</taxon>
        <taxon>eudicotyledons</taxon>
        <taxon>Gunneridae</taxon>
        <taxon>Pentapetalae</taxon>
        <taxon>rosids</taxon>
        <taxon>fabids</taxon>
        <taxon>Malpighiales</taxon>
        <taxon>Euphorbiaceae</taxon>
        <taxon>Crotonoideae</taxon>
        <taxon>Micrandreae</taxon>
        <taxon>Hevea</taxon>
    </lineage>
</organism>
<dbReference type="Proteomes" id="UP001174677">
    <property type="component" value="Chromosome 6"/>
</dbReference>
<proteinExistence type="predicted"/>
<dbReference type="InterPro" id="IPR011009">
    <property type="entry name" value="Kinase-like_dom_sf"/>
</dbReference>
<protein>
    <recommendedName>
        <fullName evidence="3">Serine-threonine/tyrosine-protein kinase catalytic domain-containing protein</fullName>
    </recommendedName>
</protein>
<dbReference type="PANTHER" id="PTHR48055:SF55">
    <property type="entry name" value="PROTEIN KINASE DOMAIN-CONTAINING PROTEIN"/>
    <property type="match status" value="1"/>
</dbReference>
<sequence length="145" mass="16242">MGSTASEEGDVYSYGILVLEMFSGKKPTDKIFEDRLTLYNFVKDALPKRHAQITDPTLLSRGMEETQTTNIEIDEQTEIQAEAESSNNRNLSLTSISKEKDCLISVFKIGVACSAESPKDRMSMRDVAKELHLIRSTFLGVRIYG</sequence>
<evidence type="ECO:0008006" key="3">
    <source>
        <dbReference type="Google" id="ProtNLM"/>
    </source>
</evidence>
<comment type="caution">
    <text evidence="1">The sequence shown here is derived from an EMBL/GenBank/DDBJ whole genome shotgun (WGS) entry which is preliminary data.</text>
</comment>
<dbReference type="SUPFAM" id="SSF56112">
    <property type="entry name" value="Protein kinase-like (PK-like)"/>
    <property type="match status" value="1"/>
</dbReference>
<keyword evidence="2" id="KW-1185">Reference proteome</keyword>
<dbReference type="Gene3D" id="1.10.510.10">
    <property type="entry name" value="Transferase(Phosphotransferase) domain 1"/>
    <property type="match status" value="1"/>
</dbReference>
<accession>A0ABQ9MG55</accession>